<protein>
    <submittedName>
        <fullName evidence="6">Helix-turn-helix domain-containing protein</fullName>
    </submittedName>
</protein>
<comment type="caution">
    <text evidence="6">The sequence shown here is derived from an EMBL/GenBank/DDBJ whole genome shotgun (WGS) entry which is preliminary data.</text>
</comment>
<dbReference type="PRINTS" id="PR00032">
    <property type="entry name" value="HTHARAC"/>
</dbReference>
<dbReference type="OrthoDB" id="9799345at2"/>
<evidence type="ECO:0000313" key="7">
    <source>
        <dbReference type="Proteomes" id="UP000309033"/>
    </source>
</evidence>
<dbReference type="SMART" id="SM00342">
    <property type="entry name" value="HTH_ARAC"/>
    <property type="match status" value="1"/>
</dbReference>
<dbReference type="InterPro" id="IPR018060">
    <property type="entry name" value="HTH_AraC"/>
</dbReference>
<dbReference type="Gene3D" id="1.10.10.60">
    <property type="entry name" value="Homeodomain-like"/>
    <property type="match status" value="1"/>
</dbReference>
<dbReference type="EMBL" id="VANP01000009">
    <property type="protein sequence ID" value="TLP56321.1"/>
    <property type="molecule type" value="Genomic_DNA"/>
</dbReference>
<dbReference type="Proteomes" id="UP000309033">
    <property type="component" value="Unassembled WGS sequence"/>
</dbReference>
<dbReference type="PROSITE" id="PS01124">
    <property type="entry name" value="HTH_ARAC_FAMILY_2"/>
    <property type="match status" value="1"/>
</dbReference>
<dbReference type="PANTHER" id="PTHR46796:SF6">
    <property type="entry name" value="ARAC SUBFAMILY"/>
    <property type="match status" value="1"/>
</dbReference>
<gene>
    <name evidence="6" type="ORF">FED44_23685</name>
</gene>
<dbReference type="PANTHER" id="PTHR46796">
    <property type="entry name" value="HTH-TYPE TRANSCRIPTIONAL ACTIVATOR RHAS-RELATED"/>
    <property type="match status" value="1"/>
</dbReference>
<evidence type="ECO:0000256" key="2">
    <source>
        <dbReference type="ARBA" id="ARBA00023125"/>
    </source>
</evidence>
<dbReference type="Pfam" id="PF12833">
    <property type="entry name" value="HTH_18"/>
    <property type="match status" value="1"/>
</dbReference>
<accession>A0A5R8YS85</accession>
<dbReference type="InterPro" id="IPR050204">
    <property type="entry name" value="AraC_XylS_family_regulators"/>
</dbReference>
<evidence type="ECO:0000256" key="1">
    <source>
        <dbReference type="ARBA" id="ARBA00023015"/>
    </source>
</evidence>
<dbReference type="GO" id="GO:0043565">
    <property type="term" value="F:sequence-specific DNA binding"/>
    <property type="evidence" value="ECO:0007669"/>
    <property type="project" value="InterPro"/>
</dbReference>
<feature type="compositionally biased region" description="Basic residues" evidence="4">
    <location>
        <begin position="9"/>
        <end position="18"/>
    </location>
</feature>
<proteinExistence type="predicted"/>
<name>A0A5R8YS85_9ACTN</name>
<dbReference type="AlphaFoldDB" id="A0A5R8YS85"/>
<sequence>MPTALPNPRARRNPKRARAPGSVRSDGGRAIALQALPPRRPRPSALVLRSAPLTNLVHPEIRYATSVCRRLRNYVLTISVNLMPICVRRGVQMQVLEWNTRDLAARDRFPFWHQTLSQTLVSTWPASDSPADFNASARLFDFGAVTLSTMSHSRLQVSRPAKLIRQTDPEVFQLHLVLAGDGAMTQAGREARFAVNHLLLIDSSQPWQGWRGAGRGPAESLIVQFPRSSLGLRSDMVGRLVAAPFPARAGITGVLAAHLRQLTENAGDLTRQDAEALGAVTLDLVAAACAHRCEATRALAPESRHQALLSLIHHFIRQRLGDPDLNAEMIAAAHGISVRHLYKIFQEQGLSVAGWIRRCRLEGCHRDLADPLLRARPIQTIAARWGFSDAATFSRNFRAAFGMSPRDHRHQAADDAWREGTGLD</sequence>
<dbReference type="InterPro" id="IPR009057">
    <property type="entry name" value="Homeodomain-like_sf"/>
</dbReference>
<dbReference type="InterPro" id="IPR020449">
    <property type="entry name" value="Tscrpt_reg_AraC-type_HTH"/>
</dbReference>
<dbReference type="SUPFAM" id="SSF46689">
    <property type="entry name" value="Homeodomain-like"/>
    <property type="match status" value="1"/>
</dbReference>
<dbReference type="GO" id="GO:0003700">
    <property type="term" value="F:DNA-binding transcription factor activity"/>
    <property type="evidence" value="ECO:0007669"/>
    <property type="project" value="InterPro"/>
</dbReference>
<keyword evidence="2" id="KW-0238">DNA-binding</keyword>
<keyword evidence="3" id="KW-0804">Transcription</keyword>
<reference evidence="6" key="1">
    <citation type="submission" date="2019-05" db="EMBL/GenBank/DDBJ databases">
        <title>Isolation, diversity and antifungal activity of Actinobacteria from wheat.</title>
        <authorList>
            <person name="Yu B."/>
        </authorList>
    </citation>
    <scope>NUCLEOTIDE SEQUENCE [LARGE SCALE GENOMIC DNA]</scope>
    <source>
        <strain evidence="6">NEAU-HEGS1-5</strain>
    </source>
</reference>
<feature type="region of interest" description="Disordered" evidence="4">
    <location>
        <begin position="1"/>
        <end position="28"/>
    </location>
</feature>
<evidence type="ECO:0000256" key="4">
    <source>
        <dbReference type="SAM" id="MobiDB-lite"/>
    </source>
</evidence>
<evidence type="ECO:0000259" key="5">
    <source>
        <dbReference type="PROSITE" id="PS01124"/>
    </source>
</evidence>
<evidence type="ECO:0000256" key="3">
    <source>
        <dbReference type="ARBA" id="ARBA00023163"/>
    </source>
</evidence>
<keyword evidence="1" id="KW-0805">Transcription regulation</keyword>
<evidence type="ECO:0000313" key="6">
    <source>
        <dbReference type="EMBL" id="TLP56321.1"/>
    </source>
</evidence>
<keyword evidence="7" id="KW-1185">Reference proteome</keyword>
<organism evidence="6 7">
    <name type="scientific">Microbispora triticiradicis</name>
    <dbReference type="NCBI Taxonomy" id="2200763"/>
    <lineage>
        <taxon>Bacteria</taxon>
        <taxon>Bacillati</taxon>
        <taxon>Actinomycetota</taxon>
        <taxon>Actinomycetes</taxon>
        <taxon>Streptosporangiales</taxon>
        <taxon>Streptosporangiaceae</taxon>
        <taxon>Microbispora</taxon>
    </lineage>
</organism>
<feature type="domain" description="HTH araC/xylS-type" evidence="5">
    <location>
        <begin position="310"/>
        <end position="411"/>
    </location>
</feature>
<dbReference type="InterPro" id="IPR035418">
    <property type="entry name" value="AraC-bd_2"/>
</dbReference>
<dbReference type="Pfam" id="PF14525">
    <property type="entry name" value="AraC_binding_2"/>
    <property type="match status" value="1"/>
</dbReference>